<reference evidence="1" key="1">
    <citation type="submission" date="2024-06" db="EMBL/GenBank/DDBJ databases">
        <title>Intestivirid acquisition increases across infancy in a wild primate population.</title>
        <authorList>
            <person name="Schneider-Creas I.A."/>
            <person name="Moya I.L."/>
            <person name="Chiou K.L."/>
            <person name="Baniel A."/>
            <person name="Azanaw Haile A."/>
            <person name="Kebede F."/>
            <person name="Abebe B."/>
            <person name="Snyder-Mackler N."/>
            <person name="Varsani A."/>
        </authorList>
    </citation>
    <scope>NUCLEOTIDE SEQUENCE</scope>
    <source>
        <strain evidence="1">Int_RNL_2016_0117_DIX</strain>
    </source>
</reference>
<evidence type="ECO:0000313" key="1">
    <source>
        <dbReference type="EMBL" id="XCO00318.1"/>
    </source>
</evidence>
<protein>
    <recommendedName>
        <fullName evidence="2">Coat protein</fullName>
    </recommendedName>
</protein>
<sequence>MKKGNLSFASFNAVISGQKSNVVDATPMLIANSTKGKFTVTAPVTKYLGVAAGENIMFVNNIDGLMEAIEANTPEIQAAADAIGADLTTTEGQKKFIAEYTVWAIAKGQHLYNSNGTEKEATVRMTAEDKKAYIAKNGEQIAEANKAALLERLGVEDAPVEDLIAAITIDDIDVTTAALSGSKTATTSNATGVGLQLGFTDNNIWNQMKSDIEEEERTKINRKYNVLLDDAFTVKFNNGYEFVDVKCVPVEFVADEAPVNRLKKAE</sequence>
<organism evidence="1">
    <name type="scientific">Geladintestivirus 1</name>
    <dbReference type="NCBI Taxonomy" id="3233133"/>
    <lineage>
        <taxon>Viruses</taxon>
        <taxon>Duplodnaviria</taxon>
        <taxon>Heunggongvirae</taxon>
        <taxon>Uroviricota</taxon>
        <taxon>Caudoviricetes</taxon>
        <taxon>Crassvirales</taxon>
    </lineage>
</organism>
<proteinExistence type="predicted"/>
<evidence type="ECO:0008006" key="2">
    <source>
        <dbReference type="Google" id="ProtNLM"/>
    </source>
</evidence>
<name>A0AAU8MKZ0_9CAUD</name>
<dbReference type="EMBL" id="PP965497">
    <property type="protein sequence ID" value="XCO00318.1"/>
    <property type="molecule type" value="Genomic_DNA"/>
</dbReference>
<accession>A0AAU8MKZ0</accession>